<evidence type="ECO:0008006" key="3">
    <source>
        <dbReference type="Google" id="ProtNLM"/>
    </source>
</evidence>
<protein>
    <recommendedName>
        <fullName evidence="3">YkgJ family cysteine cluster protein</fullName>
    </recommendedName>
</protein>
<organism evidence="1 2">
    <name type="scientific">Desulfocurvibacter africanus subsp. africanus str. Walvis Bay</name>
    <dbReference type="NCBI Taxonomy" id="690850"/>
    <lineage>
        <taxon>Bacteria</taxon>
        <taxon>Pseudomonadati</taxon>
        <taxon>Thermodesulfobacteriota</taxon>
        <taxon>Desulfovibrionia</taxon>
        <taxon>Desulfovibrionales</taxon>
        <taxon>Desulfovibrionaceae</taxon>
        <taxon>Desulfocurvibacter</taxon>
    </lineage>
</organism>
<dbReference type="KEGG" id="daf:Desaf_1555"/>
<gene>
    <name evidence="1" type="ORF">Desaf_1555</name>
</gene>
<name>F3Z0R8_DESAF</name>
<reference evidence="1 2" key="1">
    <citation type="journal article" date="2011" name="J. Bacteriol.">
        <title>Genome sequence of the mercury-methylating and pleomorphic Desulfovibrio africanus Strain Walvis Bay.</title>
        <authorList>
            <person name="Brown S.D."/>
            <person name="Wall J.D."/>
            <person name="Kucken A.M."/>
            <person name="Gilmour C.C."/>
            <person name="Podar M."/>
            <person name="Brandt C.C."/>
            <person name="Teshima H."/>
            <person name="Detter J.C."/>
            <person name="Han C.S."/>
            <person name="Land M.L."/>
            <person name="Lucas S."/>
            <person name="Han J."/>
            <person name="Pennacchio L."/>
            <person name="Nolan M."/>
            <person name="Pitluck S."/>
            <person name="Woyke T."/>
            <person name="Goodwin L."/>
            <person name="Palumbo A.V."/>
            <person name="Elias D.A."/>
        </authorList>
    </citation>
    <scope>NUCLEOTIDE SEQUENCE [LARGE SCALE GENOMIC DNA]</scope>
    <source>
        <strain evidence="1 2">Walvis Bay</strain>
    </source>
</reference>
<sequence>MQEKSTQSPASGSISRSASEQDATQAFLESLPEIGLQETFRFACHPGVRCFNACCGDLTLTITPYDALRLRRALGEDSRTFITNRGTLVVAPDTGFPLLQLRMMTGPGKPCPFVTAKGCSVYEHRPAACRTYPLGRATRLTSSGNIEQQFFLVREAHCCGFEEERDWTPATWLADQGLEDYNRSNDRLTDIMGRQKLTGRPIANRHTNMAFLALYQPDNFHKFIEDMKIFERLDLDEDRKRAILADKEETLRFAMDWLELALFGDCANLRRKA</sequence>
<dbReference type="EMBL" id="CP003221">
    <property type="protein sequence ID" value="EGJ49892.1"/>
    <property type="molecule type" value="Genomic_DNA"/>
</dbReference>
<dbReference type="RefSeq" id="WP_014259673.1">
    <property type="nucleotide sequence ID" value="NC_016629.1"/>
</dbReference>
<dbReference type="PANTHER" id="PTHR35866:SF1">
    <property type="entry name" value="YKGJ FAMILY CYSTEINE CLUSTER PROTEIN"/>
    <property type="match status" value="1"/>
</dbReference>
<dbReference type="HOGENOM" id="CLU_080178_0_0_7"/>
<dbReference type="Proteomes" id="UP000007844">
    <property type="component" value="Chromosome"/>
</dbReference>
<dbReference type="Pfam" id="PF03692">
    <property type="entry name" value="CxxCxxCC"/>
    <property type="match status" value="1"/>
</dbReference>
<dbReference type="InterPro" id="IPR005358">
    <property type="entry name" value="Puta_zinc/iron-chelating_dom"/>
</dbReference>
<evidence type="ECO:0000313" key="1">
    <source>
        <dbReference type="EMBL" id="EGJ49892.1"/>
    </source>
</evidence>
<keyword evidence="2" id="KW-1185">Reference proteome</keyword>
<dbReference type="STRING" id="690850.Desaf_1555"/>
<dbReference type="PANTHER" id="PTHR35866">
    <property type="entry name" value="PUTATIVE-RELATED"/>
    <property type="match status" value="1"/>
</dbReference>
<accession>F3Z0R8</accession>
<proteinExistence type="predicted"/>
<evidence type="ECO:0000313" key="2">
    <source>
        <dbReference type="Proteomes" id="UP000007844"/>
    </source>
</evidence>
<dbReference type="eggNOG" id="COG0727">
    <property type="taxonomic scope" value="Bacteria"/>
</dbReference>
<dbReference type="AlphaFoldDB" id="F3Z0R8"/>